<evidence type="ECO:0000313" key="2">
    <source>
        <dbReference type="EMBL" id="PUZ37486.1"/>
    </source>
</evidence>
<feature type="compositionally biased region" description="Low complexity" evidence="1">
    <location>
        <begin position="134"/>
        <end position="146"/>
    </location>
</feature>
<feature type="compositionally biased region" description="Low complexity" evidence="1">
    <location>
        <begin position="48"/>
        <end position="63"/>
    </location>
</feature>
<organism evidence="2 3">
    <name type="scientific">Panicum hallii var. hallii</name>
    <dbReference type="NCBI Taxonomy" id="1504633"/>
    <lineage>
        <taxon>Eukaryota</taxon>
        <taxon>Viridiplantae</taxon>
        <taxon>Streptophyta</taxon>
        <taxon>Embryophyta</taxon>
        <taxon>Tracheophyta</taxon>
        <taxon>Spermatophyta</taxon>
        <taxon>Magnoliopsida</taxon>
        <taxon>Liliopsida</taxon>
        <taxon>Poales</taxon>
        <taxon>Poaceae</taxon>
        <taxon>PACMAD clade</taxon>
        <taxon>Panicoideae</taxon>
        <taxon>Panicodae</taxon>
        <taxon>Paniceae</taxon>
        <taxon>Panicinae</taxon>
        <taxon>Panicum</taxon>
        <taxon>Panicum sect. Panicum</taxon>
    </lineage>
</organism>
<gene>
    <name evidence="2" type="ORF">GQ55_9G123500</name>
</gene>
<proteinExistence type="predicted"/>
<sequence>MASPVQPEEASPHHAVACRGRRSGRRFLRALPRREAESPGGRSRSHQAGLPAARGALPGARGACLPTATGVPPSPHGRGRAGLAPRLDRAAPCHHHASVLPPPGHGTGRRRTNPPTLAAKAPAPAPHGQPRGFASAPCRRAPAPRGSRSRSGRGTKRTRTSAAEISRSVERDAHSGGGPVVPVLRELTWVAGFVSQRWRRGGGGGRLARGACGGDG</sequence>
<evidence type="ECO:0000256" key="1">
    <source>
        <dbReference type="SAM" id="MobiDB-lite"/>
    </source>
</evidence>
<dbReference type="Proteomes" id="UP000244336">
    <property type="component" value="Chromosome 9"/>
</dbReference>
<name>A0A2T7C2C0_9POAL</name>
<evidence type="ECO:0000313" key="3">
    <source>
        <dbReference type="Proteomes" id="UP000244336"/>
    </source>
</evidence>
<accession>A0A2T7C2C0</accession>
<keyword evidence="3" id="KW-1185">Reference proteome</keyword>
<dbReference type="EMBL" id="CM009757">
    <property type="protein sequence ID" value="PUZ37486.1"/>
    <property type="molecule type" value="Genomic_DNA"/>
</dbReference>
<reference evidence="2 3" key="1">
    <citation type="submission" date="2018-04" db="EMBL/GenBank/DDBJ databases">
        <title>WGS assembly of Panicum hallii var. hallii HAL2.</title>
        <authorList>
            <person name="Lovell J."/>
            <person name="Jenkins J."/>
            <person name="Lowry D."/>
            <person name="Mamidi S."/>
            <person name="Sreedasyam A."/>
            <person name="Weng X."/>
            <person name="Barry K."/>
            <person name="Bonette J."/>
            <person name="Campitelli B."/>
            <person name="Daum C."/>
            <person name="Gordon S."/>
            <person name="Gould B."/>
            <person name="Lipzen A."/>
            <person name="MacQueen A."/>
            <person name="Palacio-Mejia J."/>
            <person name="Plott C."/>
            <person name="Shakirov E."/>
            <person name="Shu S."/>
            <person name="Yoshinaga Y."/>
            <person name="Zane M."/>
            <person name="Rokhsar D."/>
            <person name="Grimwood J."/>
            <person name="Schmutz J."/>
            <person name="Juenger T."/>
        </authorList>
    </citation>
    <scope>NUCLEOTIDE SEQUENCE [LARGE SCALE GENOMIC DNA]</scope>
    <source>
        <strain evidence="3">cv. HAL2</strain>
    </source>
</reference>
<dbReference type="AlphaFoldDB" id="A0A2T7C2C0"/>
<protein>
    <submittedName>
        <fullName evidence="2">Uncharacterized protein</fullName>
    </submittedName>
</protein>
<feature type="compositionally biased region" description="Basic residues" evidence="1">
    <location>
        <begin position="19"/>
        <end position="28"/>
    </location>
</feature>
<dbReference type="Gramene" id="PUZ37486">
    <property type="protein sequence ID" value="PUZ37486"/>
    <property type="gene ID" value="GQ55_9G123500"/>
</dbReference>
<feature type="region of interest" description="Disordered" evidence="1">
    <location>
        <begin position="1"/>
        <end position="180"/>
    </location>
</feature>
<feature type="compositionally biased region" description="Basic residues" evidence="1">
    <location>
        <begin position="147"/>
        <end position="159"/>
    </location>
</feature>